<accession>A0A9W9F2Q7</accession>
<evidence type="ECO:0000313" key="2">
    <source>
        <dbReference type="EMBL" id="KAJ5092540.1"/>
    </source>
</evidence>
<dbReference type="PROSITE" id="PS50181">
    <property type="entry name" value="FBOX"/>
    <property type="match status" value="1"/>
</dbReference>
<sequence length="513" mass="60762">MAPPSLDTLPVEILSSIFRLLDPIGLISASQTSSQFRRIIKPNRPNFVERLLALESREKEGGPALHFRPRGNQLTPDWGSKEWEAMRWVCAGCLRLLPHIEFDNHSLLRLGYRKPIPNSRAANFATSWESTAHHNSRKARRQLKKASAYKEEARLLHQRYGVATMRNGPRSRWDLHPVRRAERLEEFHDCGMTSFQDITIWDYYDVTEKEEEALLDSEAFAVELVRCGFKRHLRRCNECKYQRNQIRRPRPDGYGGTARFPIVPSRTISYPTLTDRYFPGFWELLETERPASNPPVFLVYREEARDRPWTMYQARCPRCERWKEIRQFRIGELYPHWQPTQGYSNWDRTPFTKSFFDNAHCNSCFVQANGREELGKALMEWLRCIINVDLGLTGNYLQRGFGLFTHRVGSAPYQYRTEIRQLLVDLQPILDDAHDRLHRGTVAFLRLRFTHLMNVRERAIQEGRTKWLSENPWELLWRTNYDELEAQWLWLKGFQEELEMKREFLVDWALQDS</sequence>
<dbReference type="Proteomes" id="UP001141434">
    <property type="component" value="Unassembled WGS sequence"/>
</dbReference>
<dbReference type="AlphaFoldDB" id="A0A9W9F2Q7"/>
<protein>
    <recommendedName>
        <fullName evidence="1">F-box domain-containing protein</fullName>
    </recommendedName>
</protein>
<reference evidence="2" key="1">
    <citation type="submission" date="2022-11" db="EMBL/GenBank/DDBJ databases">
        <authorList>
            <person name="Petersen C."/>
        </authorList>
    </citation>
    <scope>NUCLEOTIDE SEQUENCE</scope>
    <source>
        <strain evidence="2">IBT 34128</strain>
    </source>
</reference>
<organism evidence="2 3">
    <name type="scientific">Penicillium alfredii</name>
    <dbReference type="NCBI Taxonomy" id="1506179"/>
    <lineage>
        <taxon>Eukaryota</taxon>
        <taxon>Fungi</taxon>
        <taxon>Dikarya</taxon>
        <taxon>Ascomycota</taxon>
        <taxon>Pezizomycotina</taxon>
        <taxon>Eurotiomycetes</taxon>
        <taxon>Eurotiomycetidae</taxon>
        <taxon>Eurotiales</taxon>
        <taxon>Aspergillaceae</taxon>
        <taxon>Penicillium</taxon>
    </lineage>
</organism>
<comment type="caution">
    <text evidence="2">The sequence shown here is derived from an EMBL/GenBank/DDBJ whole genome shotgun (WGS) entry which is preliminary data.</text>
</comment>
<evidence type="ECO:0000313" key="3">
    <source>
        <dbReference type="Proteomes" id="UP001141434"/>
    </source>
</evidence>
<dbReference type="OrthoDB" id="3481585at2759"/>
<dbReference type="SMART" id="SM00256">
    <property type="entry name" value="FBOX"/>
    <property type="match status" value="1"/>
</dbReference>
<dbReference type="CDD" id="cd09917">
    <property type="entry name" value="F-box_SF"/>
    <property type="match status" value="1"/>
</dbReference>
<dbReference type="RefSeq" id="XP_056510735.1">
    <property type="nucleotide sequence ID" value="XM_056657935.1"/>
</dbReference>
<reference evidence="2" key="2">
    <citation type="journal article" date="2023" name="IMA Fungus">
        <title>Comparative genomic study of the Penicillium genus elucidates a diverse pangenome and 15 lateral gene transfer events.</title>
        <authorList>
            <person name="Petersen C."/>
            <person name="Sorensen T."/>
            <person name="Nielsen M.R."/>
            <person name="Sondergaard T.E."/>
            <person name="Sorensen J.L."/>
            <person name="Fitzpatrick D.A."/>
            <person name="Frisvad J.C."/>
            <person name="Nielsen K.L."/>
        </authorList>
    </citation>
    <scope>NUCLEOTIDE SEQUENCE</scope>
    <source>
        <strain evidence="2">IBT 34128</strain>
    </source>
</reference>
<proteinExistence type="predicted"/>
<evidence type="ECO:0000259" key="1">
    <source>
        <dbReference type="PROSITE" id="PS50181"/>
    </source>
</evidence>
<dbReference type="GeneID" id="81397104"/>
<dbReference type="SUPFAM" id="SSF81383">
    <property type="entry name" value="F-box domain"/>
    <property type="match status" value="1"/>
</dbReference>
<dbReference type="Pfam" id="PF12937">
    <property type="entry name" value="F-box-like"/>
    <property type="match status" value="1"/>
</dbReference>
<name>A0A9W9F2Q7_9EURO</name>
<keyword evidence="3" id="KW-1185">Reference proteome</keyword>
<dbReference type="EMBL" id="JAPMSZ010000009">
    <property type="protein sequence ID" value="KAJ5092540.1"/>
    <property type="molecule type" value="Genomic_DNA"/>
</dbReference>
<dbReference type="InterPro" id="IPR036047">
    <property type="entry name" value="F-box-like_dom_sf"/>
</dbReference>
<feature type="domain" description="F-box" evidence="1">
    <location>
        <begin position="3"/>
        <end position="51"/>
    </location>
</feature>
<dbReference type="InterPro" id="IPR001810">
    <property type="entry name" value="F-box_dom"/>
</dbReference>
<gene>
    <name evidence="2" type="ORF">NUU61_007410</name>
</gene>
<dbReference type="Gene3D" id="1.20.1280.50">
    <property type="match status" value="1"/>
</dbReference>